<gene>
    <name evidence="2" type="ORF">Anapl_17964</name>
</gene>
<protein>
    <submittedName>
        <fullName evidence="2">Uncharacterized protein</fullName>
    </submittedName>
</protein>
<feature type="compositionally biased region" description="Polar residues" evidence="1">
    <location>
        <begin position="535"/>
        <end position="545"/>
    </location>
</feature>
<accession>R0KUU1</accession>
<dbReference type="EMBL" id="KB743791">
    <property type="protein sequence ID" value="EOA97058.1"/>
    <property type="molecule type" value="Genomic_DNA"/>
</dbReference>
<keyword evidence="3" id="KW-1185">Reference proteome</keyword>
<dbReference type="Proteomes" id="UP000296049">
    <property type="component" value="Unassembled WGS sequence"/>
</dbReference>
<proteinExistence type="predicted"/>
<dbReference type="AlphaFoldDB" id="R0KUU1"/>
<reference evidence="3" key="1">
    <citation type="journal article" date="2013" name="Nat. Genet.">
        <title>The duck genome and transcriptome provide insight into an avian influenza virus reservoir species.</title>
        <authorList>
            <person name="Huang Y."/>
            <person name="Li Y."/>
            <person name="Burt D.W."/>
            <person name="Chen H."/>
            <person name="Zhang Y."/>
            <person name="Qian W."/>
            <person name="Kim H."/>
            <person name="Gan S."/>
            <person name="Zhao Y."/>
            <person name="Li J."/>
            <person name="Yi K."/>
            <person name="Feng H."/>
            <person name="Zhu P."/>
            <person name="Li B."/>
            <person name="Liu Q."/>
            <person name="Fairley S."/>
            <person name="Magor K.E."/>
            <person name="Du Z."/>
            <person name="Hu X."/>
            <person name="Goodman L."/>
            <person name="Tafer H."/>
            <person name="Vignal A."/>
            <person name="Lee T."/>
            <person name="Kim K.W."/>
            <person name="Sheng Z."/>
            <person name="An Y."/>
            <person name="Searle S."/>
            <person name="Herrero J."/>
            <person name="Groenen M.A."/>
            <person name="Crooijmans R.P."/>
            <person name="Faraut T."/>
            <person name="Cai Q."/>
            <person name="Webster R.G."/>
            <person name="Aldridge J.R."/>
            <person name="Warren W.C."/>
            <person name="Bartschat S."/>
            <person name="Kehr S."/>
            <person name="Marz M."/>
            <person name="Stadler P.F."/>
            <person name="Smith J."/>
            <person name="Kraus R.H."/>
            <person name="Zhao Y."/>
            <person name="Ren L."/>
            <person name="Fei J."/>
            <person name="Morisson M."/>
            <person name="Kaiser P."/>
            <person name="Griffin D.K."/>
            <person name="Rao M."/>
            <person name="Pitel F."/>
            <person name="Wang J."/>
            <person name="Li N."/>
        </authorList>
    </citation>
    <scope>NUCLEOTIDE SEQUENCE [LARGE SCALE GENOMIC DNA]</scope>
</reference>
<organism evidence="2 3">
    <name type="scientific">Anas platyrhynchos</name>
    <name type="common">Mallard</name>
    <name type="synonym">Anas boschas</name>
    <dbReference type="NCBI Taxonomy" id="8839"/>
    <lineage>
        <taxon>Eukaryota</taxon>
        <taxon>Metazoa</taxon>
        <taxon>Chordata</taxon>
        <taxon>Craniata</taxon>
        <taxon>Vertebrata</taxon>
        <taxon>Euteleostomi</taxon>
        <taxon>Archelosauria</taxon>
        <taxon>Archosauria</taxon>
        <taxon>Dinosauria</taxon>
        <taxon>Saurischia</taxon>
        <taxon>Theropoda</taxon>
        <taxon>Coelurosauria</taxon>
        <taxon>Aves</taxon>
        <taxon>Neognathae</taxon>
        <taxon>Galloanserae</taxon>
        <taxon>Anseriformes</taxon>
        <taxon>Anatidae</taxon>
        <taxon>Anatinae</taxon>
        <taxon>Anas</taxon>
    </lineage>
</organism>
<evidence type="ECO:0000313" key="3">
    <source>
        <dbReference type="Proteomes" id="UP000296049"/>
    </source>
</evidence>
<evidence type="ECO:0000256" key="1">
    <source>
        <dbReference type="SAM" id="MobiDB-lite"/>
    </source>
</evidence>
<name>R0KUU1_ANAPL</name>
<feature type="region of interest" description="Disordered" evidence="1">
    <location>
        <begin position="303"/>
        <end position="323"/>
    </location>
</feature>
<feature type="region of interest" description="Disordered" evidence="1">
    <location>
        <begin position="535"/>
        <end position="557"/>
    </location>
</feature>
<evidence type="ECO:0000313" key="2">
    <source>
        <dbReference type="EMBL" id="EOA97058.1"/>
    </source>
</evidence>
<sequence length="615" mass="69303">MAVTVYAIQCMEVWMDVLQVQNPVYVVLCCMKQPEGAKTYPCPQAAAPEGGSAYRQLLFDHPDVTSTCVHSVKEEGEKYTTRFDSVQHNFSELVFAAIFLYLFVCQLTSNSDSIFTVEATLVYRMSDAIPNPQYPDEEEGCNNCPRGLQLKAHTLHLLEHSSFNREPVEDVKLTEKNLKASAFSEWQHKHNIWLPVSSPDSSKTKGFLFLIVRRSTEKMGMWKAISVCWRGLQPGTDVIAAAEKKLIAKQRESTSGWLTCSFPPNEWDSCCTPGTAQFPLSSALGCLGQGLNGAWTTTTKSEFHPLSTVHGPPPRRDSCSSDEQLPTNITKAVVKRKSCSMSPLFPNMMYFQKYGIKRRCKPRRLSGMPPDRSKPPPDKEGQQLLCVSWLGQKPSPQHSDECHAPKQAAGENLLITNLHNKKNGKRLISEQTDTLCPPFKVFWRCLCKQVCLVSLDTGEGPFQTEPSLHRCIADICENRKPFFMGFTDTFEPRLWSEQNNKSFSLKYDLEVNAETKARASSSFVRSSHLMTSKQLKNCNTGTGKSSKPIPSFRNDHVAASPPVQEKMGKCSLRMEECRERNVRRLYRNVMQHNLVLIQRSVELMERLVMGFGSCS</sequence>